<feature type="binding site" evidence="13">
    <location>
        <position position="131"/>
    </location>
    <ligand>
        <name>Mg(2+)</name>
        <dbReference type="ChEBI" id="CHEBI:18420"/>
    </ligand>
</feature>
<dbReference type="PANTHER" id="PTHR42891:SF1">
    <property type="entry name" value="D-GLYCERO-BETA-D-MANNO-HEPTOSE-1,7-BISPHOSPHATE 7-PHOSPHATASE"/>
    <property type="match status" value="1"/>
</dbReference>
<dbReference type="NCBIfam" id="NF006506">
    <property type="entry name" value="PRK08942.1"/>
    <property type="match status" value="1"/>
</dbReference>
<reference evidence="14 15" key="2">
    <citation type="submission" date="2020-03" db="EMBL/GenBank/DDBJ databases">
        <title>Campylobacter portucalensis sp. nov., a new species of Campylobacter isolated from the reproductive tract of bulls.</title>
        <authorList>
            <person name="Silva M.F."/>
            <person name="Pereira G."/>
            <person name="Carneiro C."/>
            <person name="Hemphill A."/>
            <person name="Mateus L."/>
            <person name="Lopes-Da-Costa L."/>
            <person name="Silva E."/>
        </authorList>
    </citation>
    <scope>NUCLEOTIDE SEQUENCE [LARGE SCALE GENOMIC DNA]</scope>
    <source>
        <strain evidence="14 15">FMV-PI01</strain>
    </source>
</reference>
<feature type="binding site" evidence="13">
    <location>
        <position position="103"/>
    </location>
    <ligand>
        <name>Zn(2+)</name>
        <dbReference type="ChEBI" id="CHEBI:29105"/>
    </ligand>
</feature>
<comment type="similarity">
    <text evidence="8 9">Belongs to the gmhB family.</text>
</comment>
<evidence type="ECO:0000256" key="1">
    <source>
        <dbReference type="ARBA" id="ARBA00004496"/>
    </source>
</evidence>
<dbReference type="NCBIfam" id="TIGR01662">
    <property type="entry name" value="HAD-SF-IIIA"/>
    <property type="match status" value="1"/>
</dbReference>
<dbReference type="AlphaFoldDB" id="A0A6L5WJC2"/>
<dbReference type="EC" id="3.1.3.-" evidence="9"/>
<comment type="subcellular location">
    <subcellularLocation>
        <location evidence="1 9">Cytoplasm</location>
    </subcellularLocation>
</comment>
<keyword evidence="2 9" id="KW-0963">Cytoplasm</keyword>
<dbReference type="PANTHER" id="PTHR42891">
    <property type="entry name" value="D-GLYCERO-BETA-D-MANNO-HEPTOSE-1,7-BISPHOSPHATE 7-PHOSPHATASE"/>
    <property type="match status" value="1"/>
</dbReference>
<evidence type="ECO:0000256" key="8">
    <source>
        <dbReference type="ARBA" id="ARBA00061616"/>
    </source>
</evidence>
<keyword evidence="6 9" id="KW-0119">Carbohydrate metabolism</keyword>
<keyword evidence="15" id="KW-1185">Reference proteome</keyword>
<evidence type="ECO:0000256" key="9">
    <source>
        <dbReference type="PIRNR" id="PIRNR004682"/>
    </source>
</evidence>
<dbReference type="GO" id="GO:0005975">
    <property type="term" value="P:carbohydrate metabolic process"/>
    <property type="evidence" value="ECO:0007669"/>
    <property type="project" value="InterPro"/>
</dbReference>
<keyword evidence="5 13" id="KW-0862">Zinc</keyword>
<feature type="site" description="Stabilizes the phosphoryl group" evidence="12">
    <location>
        <position position="105"/>
    </location>
</feature>
<comment type="caution">
    <text evidence="14">The sequence shown here is derived from an EMBL/GenBank/DDBJ whole genome shotgun (WGS) entry which is preliminary data.</text>
</comment>
<feature type="site" description="Stabilizes the phosphoryl group" evidence="12">
    <location>
        <position position="54"/>
    </location>
</feature>
<evidence type="ECO:0000313" key="15">
    <source>
        <dbReference type="Proteomes" id="UP000476338"/>
    </source>
</evidence>
<keyword evidence="13" id="KW-0460">Magnesium</keyword>
<comment type="cofactor">
    <cofactor evidence="13">
        <name>Mg(2+)</name>
        <dbReference type="ChEBI" id="CHEBI:18420"/>
    </cofactor>
</comment>
<dbReference type="PIRSF" id="PIRSF004682">
    <property type="entry name" value="GmhB"/>
    <property type="match status" value="1"/>
</dbReference>
<feature type="binding site" evidence="11">
    <location>
        <begin position="20"/>
        <end position="23"/>
    </location>
    <ligand>
        <name>substrate</name>
    </ligand>
</feature>
<evidence type="ECO:0000256" key="2">
    <source>
        <dbReference type="ARBA" id="ARBA00022490"/>
    </source>
</evidence>
<protein>
    <recommendedName>
        <fullName evidence="7 9">D,D-heptose 1,7-bisphosphate phosphatase</fullName>
        <ecNumber evidence="9">3.1.3.-</ecNumber>
    </recommendedName>
</protein>
<dbReference type="GO" id="GO:0046872">
    <property type="term" value="F:metal ion binding"/>
    <property type="evidence" value="ECO:0007669"/>
    <property type="project" value="UniProtKB-KW"/>
</dbReference>
<dbReference type="SUPFAM" id="SSF56784">
    <property type="entry name" value="HAD-like"/>
    <property type="match status" value="1"/>
</dbReference>
<feature type="binding site" evidence="13">
    <location>
        <position position="130"/>
    </location>
    <ligand>
        <name>Mg(2+)</name>
        <dbReference type="ChEBI" id="CHEBI:18420"/>
    </ligand>
</feature>
<feature type="active site" description="Proton donor" evidence="10">
    <location>
        <position position="14"/>
    </location>
</feature>
<evidence type="ECO:0000256" key="6">
    <source>
        <dbReference type="ARBA" id="ARBA00023277"/>
    </source>
</evidence>
<feature type="binding site" evidence="11">
    <location>
        <begin position="54"/>
        <end position="57"/>
    </location>
    <ligand>
        <name>substrate</name>
    </ligand>
</feature>
<comment type="cofactor">
    <cofactor evidence="13">
        <name>Zn(2+)</name>
        <dbReference type="ChEBI" id="CHEBI:29105"/>
    </cofactor>
</comment>
<keyword evidence="4 9" id="KW-0378">Hydrolase</keyword>
<evidence type="ECO:0000256" key="5">
    <source>
        <dbReference type="ARBA" id="ARBA00022833"/>
    </source>
</evidence>
<evidence type="ECO:0000256" key="10">
    <source>
        <dbReference type="PIRSR" id="PIRSR004682-1"/>
    </source>
</evidence>
<dbReference type="InterPro" id="IPR006543">
    <property type="entry name" value="Histidinol-phos"/>
</dbReference>
<feature type="binding site" evidence="13">
    <location>
        <position position="95"/>
    </location>
    <ligand>
        <name>Zn(2+)</name>
        <dbReference type="ChEBI" id="CHEBI:29105"/>
    </ligand>
</feature>
<dbReference type="InterPro" id="IPR006549">
    <property type="entry name" value="HAD-SF_hydro_IIIA"/>
</dbReference>
<dbReference type="Pfam" id="PF13419">
    <property type="entry name" value="HAD_2"/>
    <property type="match status" value="1"/>
</dbReference>
<dbReference type="InterPro" id="IPR036412">
    <property type="entry name" value="HAD-like_sf"/>
</dbReference>
<accession>A0A6L5WJC2</accession>
<dbReference type="RefSeq" id="WP_154570375.1">
    <property type="nucleotide sequence ID" value="NZ_VWSJ01000006.1"/>
</dbReference>
<dbReference type="Gene3D" id="3.40.50.1000">
    <property type="entry name" value="HAD superfamily/HAD-like"/>
    <property type="match status" value="1"/>
</dbReference>
<dbReference type="InterPro" id="IPR023214">
    <property type="entry name" value="HAD_sf"/>
</dbReference>
<dbReference type="InterPro" id="IPR041492">
    <property type="entry name" value="HAD_2"/>
</dbReference>
<keyword evidence="3 13" id="KW-0479">Metal-binding</keyword>
<sequence>MKNYIKRAIFLDRDGVINEDFGYVYEISKFKFKDGIFETLKELQNLGFLLIIITNQSGISRGYYTKKDFEKLTNFMLDEFLKNSVVINRVYFCPHIDNEKCSCRKPNPGMILKAKDDFDLDLKNSFLIGDKVSDMQAGKNAGIKNLFLLSKNQNLEYNTIKNIKEILKFVKEN</sequence>
<dbReference type="EMBL" id="VWSJ01000006">
    <property type="protein sequence ID" value="MSN96115.1"/>
    <property type="molecule type" value="Genomic_DNA"/>
</dbReference>
<dbReference type="GO" id="GO:0016791">
    <property type="term" value="F:phosphatase activity"/>
    <property type="evidence" value="ECO:0007669"/>
    <property type="project" value="InterPro"/>
</dbReference>
<feature type="binding site" evidence="11">
    <location>
        <begin position="12"/>
        <end position="14"/>
    </location>
    <ligand>
        <name>substrate</name>
    </ligand>
</feature>
<feature type="site" description="Contributes to substrate recognition" evidence="12">
    <location>
        <position position="104"/>
    </location>
</feature>
<feature type="binding site" evidence="13">
    <location>
        <position position="93"/>
    </location>
    <ligand>
        <name>Zn(2+)</name>
        <dbReference type="ChEBI" id="CHEBI:29105"/>
    </ligand>
</feature>
<dbReference type="NCBIfam" id="TIGR01656">
    <property type="entry name" value="Histidinol-ppas"/>
    <property type="match status" value="1"/>
</dbReference>
<reference evidence="14 15" key="1">
    <citation type="submission" date="2019-09" db="EMBL/GenBank/DDBJ databases">
        <authorList>
            <person name="Silva M."/>
            <person name="Pereira G."/>
            <person name="Lopes-Da-Costa L."/>
            <person name="Silva E."/>
        </authorList>
    </citation>
    <scope>NUCLEOTIDE SEQUENCE [LARGE SCALE GENOMIC DNA]</scope>
    <source>
        <strain evidence="14 15">FMV-PI01</strain>
    </source>
</reference>
<evidence type="ECO:0000256" key="4">
    <source>
        <dbReference type="ARBA" id="ARBA00022801"/>
    </source>
</evidence>
<evidence type="ECO:0000256" key="3">
    <source>
        <dbReference type="ARBA" id="ARBA00022723"/>
    </source>
</evidence>
<organism evidence="14 15">
    <name type="scientific">Campylobacter portucalensis</name>
    <dbReference type="NCBI Taxonomy" id="2608384"/>
    <lineage>
        <taxon>Bacteria</taxon>
        <taxon>Pseudomonadati</taxon>
        <taxon>Campylobacterota</taxon>
        <taxon>Epsilonproteobacteria</taxon>
        <taxon>Campylobacterales</taxon>
        <taxon>Campylobacteraceae</taxon>
        <taxon>Campylobacter</taxon>
    </lineage>
</organism>
<gene>
    <name evidence="14" type="primary">gmhB</name>
    <name evidence="14" type="ORF">F1B92_02710</name>
</gene>
<dbReference type="FunFam" id="3.40.50.1000:FF:000037">
    <property type="entry name" value="D,D-heptose 1,7-bisphosphate phosphatase"/>
    <property type="match status" value="1"/>
</dbReference>
<dbReference type="Proteomes" id="UP000476338">
    <property type="component" value="Unassembled WGS sequence"/>
</dbReference>
<evidence type="ECO:0000313" key="14">
    <source>
        <dbReference type="EMBL" id="MSN96115.1"/>
    </source>
</evidence>
<evidence type="ECO:0000256" key="7">
    <source>
        <dbReference type="ARBA" id="ARBA00031828"/>
    </source>
</evidence>
<dbReference type="CDD" id="cd07503">
    <property type="entry name" value="HAD_HisB-N"/>
    <property type="match status" value="1"/>
</dbReference>
<feature type="binding site" evidence="13">
    <location>
        <position position="14"/>
    </location>
    <ligand>
        <name>Mg(2+)</name>
        <dbReference type="ChEBI" id="CHEBI:18420"/>
    </ligand>
</feature>
<evidence type="ECO:0000256" key="11">
    <source>
        <dbReference type="PIRSR" id="PIRSR004682-2"/>
    </source>
</evidence>
<feature type="active site" description="Nucleophile" evidence="10">
    <location>
        <position position="12"/>
    </location>
</feature>
<evidence type="ECO:0000256" key="12">
    <source>
        <dbReference type="PIRSR" id="PIRSR004682-3"/>
    </source>
</evidence>
<proteinExistence type="inferred from homology"/>
<dbReference type="InterPro" id="IPR004446">
    <property type="entry name" value="Heptose_bisP_phosphatase"/>
</dbReference>
<dbReference type="GO" id="GO:0005737">
    <property type="term" value="C:cytoplasm"/>
    <property type="evidence" value="ECO:0007669"/>
    <property type="project" value="UniProtKB-SubCell"/>
</dbReference>
<feature type="binding site" evidence="11">
    <location>
        <position position="131"/>
    </location>
    <ligand>
        <name>substrate</name>
    </ligand>
</feature>
<feature type="binding site" evidence="13">
    <location>
        <position position="12"/>
    </location>
    <ligand>
        <name>Mg(2+)</name>
        <dbReference type="ChEBI" id="CHEBI:18420"/>
    </ligand>
</feature>
<feature type="binding site" evidence="11">
    <location>
        <begin position="104"/>
        <end position="105"/>
    </location>
    <ligand>
        <name>substrate</name>
    </ligand>
</feature>
<evidence type="ECO:0000256" key="13">
    <source>
        <dbReference type="PIRSR" id="PIRSR004682-4"/>
    </source>
</evidence>
<feature type="binding site" evidence="13">
    <location>
        <position position="101"/>
    </location>
    <ligand>
        <name>Zn(2+)</name>
        <dbReference type="ChEBI" id="CHEBI:29105"/>
    </ligand>
</feature>
<dbReference type="NCBIfam" id="TIGR00213">
    <property type="entry name" value="GmhB_yaeD"/>
    <property type="match status" value="1"/>
</dbReference>
<name>A0A6L5WJC2_9BACT</name>